<dbReference type="Gene3D" id="3.40.50.2000">
    <property type="entry name" value="Glycogen Phosphorylase B"/>
    <property type="match status" value="2"/>
</dbReference>
<name>X1SYF1_9ZZZZ</name>
<dbReference type="Pfam" id="PF00534">
    <property type="entry name" value="Glycos_transf_1"/>
    <property type="match status" value="1"/>
</dbReference>
<protein>
    <recommendedName>
        <fullName evidence="1">Glycosyl transferase family 1 domain-containing protein</fullName>
    </recommendedName>
</protein>
<dbReference type="AlphaFoldDB" id="X1SYF1"/>
<sequence>LPWPLNLKEFWLLPHFLVRRRRELARFDVLIGHYPQYCRPARFHPRTVGLSHGVTWDDAPDTPAARHKKRWARWAFEACARYVANDTFFLREMGLAIEPGAEGFREVAPGKWYVPNCVDERVFYPRDADEASPAFNAILVPRNIYHNRGVDLAVAAFGAISDSIPEGRLVIAGKPAQPGAVAEVERQIEVNGLQQRVQLIGSVPWEDMPGIYSAARVTVIPSRYGEGTSLAALESMACGTPCVATDAGGLLDVPALHASVSVPDLAEKMLHAWQNAEQ</sequence>
<dbReference type="SUPFAM" id="SSF53756">
    <property type="entry name" value="UDP-Glycosyltransferase/glycogen phosphorylase"/>
    <property type="match status" value="1"/>
</dbReference>
<gene>
    <name evidence="2" type="ORF">S12H4_31441</name>
</gene>
<dbReference type="PANTHER" id="PTHR12526">
    <property type="entry name" value="GLYCOSYLTRANSFERASE"/>
    <property type="match status" value="1"/>
</dbReference>
<feature type="non-terminal residue" evidence="2">
    <location>
        <position position="1"/>
    </location>
</feature>
<feature type="domain" description="Glycosyl transferase family 1" evidence="1">
    <location>
        <begin position="136"/>
        <end position="253"/>
    </location>
</feature>
<evidence type="ECO:0000313" key="2">
    <source>
        <dbReference type="EMBL" id="GAI97948.1"/>
    </source>
</evidence>
<reference evidence="2" key="1">
    <citation type="journal article" date="2014" name="Front. Microbiol.">
        <title>High frequency of phylogenetically diverse reductive dehalogenase-homologous genes in deep subseafloor sedimentary metagenomes.</title>
        <authorList>
            <person name="Kawai M."/>
            <person name="Futagami T."/>
            <person name="Toyoda A."/>
            <person name="Takaki Y."/>
            <person name="Nishi S."/>
            <person name="Hori S."/>
            <person name="Arai W."/>
            <person name="Tsubouchi T."/>
            <person name="Morono Y."/>
            <person name="Uchiyama I."/>
            <person name="Ito T."/>
            <person name="Fujiyama A."/>
            <person name="Inagaki F."/>
            <person name="Takami H."/>
        </authorList>
    </citation>
    <scope>NUCLEOTIDE SEQUENCE</scope>
    <source>
        <strain evidence="2">Expedition CK06-06</strain>
    </source>
</reference>
<feature type="non-terminal residue" evidence="2">
    <location>
        <position position="278"/>
    </location>
</feature>
<dbReference type="InterPro" id="IPR001296">
    <property type="entry name" value="Glyco_trans_1"/>
</dbReference>
<evidence type="ECO:0000259" key="1">
    <source>
        <dbReference type="Pfam" id="PF00534"/>
    </source>
</evidence>
<proteinExistence type="predicted"/>
<organism evidence="2">
    <name type="scientific">marine sediment metagenome</name>
    <dbReference type="NCBI Taxonomy" id="412755"/>
    <lineage>
        <taxon>unclassified sequences</taxon>
        <taxon>metagenomes</taxon>
        <taxon>ecological metagenomes</taxon>
    </lineage>
</organism>
<comment type="caution">
    <text evidence="2">The sequence shown here is derived from an EMBL/GenBank/DDBJ whole genome shotgun (WGS) entry which is preliminary data.</text>
</comment>
<dbReference type="EMBL" id="BARW01018350">
    <property type="protein sequence ID" value="GAI97948.1"/>
    <property type="molecule type" value="Genomic_DNA"/>
</dbReference>
<accession>X1SYF1</accession>
<dbReference type="CDD" id="cd03801">
    <property type="entry name" value="GT4_PimA-like"/>
    <property type="match status" value="1"/>
</dbReference>